<dbReference type="EMBL" id="CP071872">
    <property type="protein sequence ID" value="UNM12131.1"/>
    <property type="molecule type" value="Genomic_DNA"/>
</dbReference>
<dbReference type="InterPro" id="IPR019933">
    <property type="entry name" value="DivIVA_domain"/>
</dbReference>
<feature type="compositionally biased region" description="Basic and acidic residues" evidence="9">
    <location>
        <begin position="219"/>
        <end position="231"/>
    </location>
</feature>
<sequence length="231" mass="25345">MNLAPPGHEYQPGEESDVHALRPVHEICGRDQPWLTPEDVHNQVFTTVRLREGYDLGEIDGFLGRVEGTLTALYRDNATLRADLEAAARAAERTAVRGGGAERIVALAQKVADEAVAEAFEKAEQIVKEAETRAASVERRARDQVAGIQREVSHLSEFAAQFRGRLQTSLRTQMQAVEEQLNRLDAAIDPAPPVSGAGRHETAVTMLHHGGPDSWRVGAQRDGHITDEHRA</sequence>
<comment type="similarity">
    <text evidence="2">Belongs to the DivIVA family.</text>
</comment>
<keyword evidence="7" id="KW-0131">Cell cycle</keyword>
<dbReference type="Proteomes" id="UP000828924">
    <property type="component" value="Chromosome"/>
</dbReference>
<comment type="subcellular location">
    <subcellularLocation>
        <location evidence="1">Cytoplasm</location>
    </subcellularLocation>
</comment>
<evidence type="ECO:0000256" key="9">
    <source>
        <dbReference type="SAM" id="MobiDB-lite"/>
    </source>
</evidence>
<keyword evidence="5" id="KW-0132">Cell division</keyword>
<evidence type="ECO:0000313" key="11">
    <source>
        <dbReference type="Proteomes" id="UP000828924"/>
    </source>
</evidence>
<evidence type="ECO:0000256" key="1">
    <source>
        <dbReference type="ARBA" id="ARBA00004496"/>
    </source>
</evidence>
<reference evidence="10 11" key="1">
    <citation type="submission" date="2021-03" db="EMBL/GenBank/DDBJ databases">
        <title>Complete genome of Streptomyces formicae strain 1H-GS9 (DSM 100524).</title>
        <authorList>
            <person name="Atanasov K.E."/>
            <person name="Altabella T."/>
            <person name="Ferrer A."/>
        </authorList>
    </citation>
    <scope>NUCLEOTIDE SEQUENCE [LARGE SCALE GENOMIC DNA]</scope>
    <source>
        <strain evidence="10 11">1H-GS9</strain>
    </source>
</reference>
<feature type="region of interest" description="Disordered" evidence="9">
    <location>
        <begin position="209"/>
        <end position="231"/>
    </location>
</feature>
<evidence type="ECO:0000256" key="6">
    <source>
        <dbReference type="ARBA" id="ARBA00023054"/>
    </source>
</evidence>
<protein>
    <recommendedName>
        <fullName evidence="3">Cell wall synthesis protein Wag31</fullName>
    </recommendedName>
    <alternativeName>
        <fullName evidence="8">Antigen 84</fullName>
    </alternativeName>
</protein>
<accession>A0ABY3WKJ2</accession>
<evidence type="ECO:0000256" key="4">
    <source>
        <dbReference type="ARBA" id="ARBA00022490"/>
    </source>
</evidence>
<keyword evidence="11" id="KW-1185">Reference proteome</keyword>
<keyword evidence="4" id="KW-0963">Cytoplasm</keyword>
<dbReference type="InterPro" id="IPR007793">
    <property type="entry name" value="DivIVA_fam"/>
</dbReference>
<dbReference type="NCBIfam" id="TIGR03544">
    <property type="entry name" value="DivI1A_domain"/>
    <property type="match status" value="1"/>
</dbReference>
<keyword evidence="6" id="KW-0175">Coiled coil</keyword>
<evidence type="ECO:0000256" key="3">
    <source>
        <dbReference type="ARBA" id="ARBA00018787"/>
    </source>
</evidence>
<dbReference type="Pfam" id="PF05103">
    <property type="entry name" value="DivIVA"/>
    <property type="match status" value="1"/>
</dbReference>
<evidence type="ECO:0000313" key="10">
    <source>
        <dbReference type="EMBL" id="UNM12131.1"/>
    </source>
</evidence>
<proteinExistence type="inferred from homology"/>
<gene>
    <name evidence="10" type="ORF">J4032_11795</name>
</gene>
<evidence type="ECO:0000256" key="2">
    <source>
        <dbReference type="ARBA" id="ARBA00009008"/>
    </source>
</evidence>
<dbReference type="PANTHER" id="PTHR35794">
    <property type="entry name" value="CELL DIVISION PROTEIN DIVIVA"/>
    <property type="match status" value="1"/>
</dbReference>
<dbReference type="PANTHER" id="PTHR35794:SF2">
    <property type="entry name" value="CELL DIVISION PROTEIN DIVIVA"/>
    <property type="match status" value="1"/>
</dbReference>
<evidence type="ECO:0000256" key="5">
    <source>
        <dbReference type="ARBA" id="ARBA00022618"/>
    </source>
</evidence>
<organism evidence="10 11">
    <name type="scientific">Streptomyces formicae</name>
    <dbReference type="NCBI Taxonomy" id="1616117"/>
    <lineage>
        <taxon>Bacteria</taxon>
        <taxon>Bacillati</taxon>
        <taxon>Actinomycetota</taxon>
        <taxon>Actinomycetes</taxon>
        <taxon>Kitasatosporales</taxon>
        <taxon>Streptomycetaceae</taxon>
        <taxon>Streptomyces</taxon>
    </lineage>
</organism>
<name>A0ABY3WKJ2_9ACTN</name>
<evidence type="ECO:0000256" key="8">
    <source>
        <dbReference type="ARBA" id="ARBA00031737"/>
    </source>
</evidence>
<evidence type="ECO:0000256" key="7">
    <source>
        <dbReference type="ARBA" id="ARBA00023306"/>
    </source>
</evidence>